<feature type="region of interest" description="Disordered" evidence="2">
    <location>
        <begin position="1"/>
        <end position="22"/>
    </location>
</feature>
<feature type="coiled-coil region" evidence="1">
    <location>
        <begin position="24"/>
        <end position="54"/>
    </location>
</feature>
<proteinExistence type="predicted"/>
<accession>A0A420HT75</accession>
<dbReference type="AlphaFoldDB" id="A0A420HT75"/>
<feature type="region of interest" description="Disordered" evidence="2">
    <location>
        <begin position="72"/>
        <end position="98"/>
    </location>
</feature>
<evidence type="ECO:0000313" key="3">
    <source>
        <dbReference type="EMBL" id="RKF60644.1"/>
    </source>
</evidence>
<dbReference type="Proteomes" id="UP000285405">
    <property type="component" value="Unassembled WGS sequence"/>
</dbReference>
<gene>
    <name evidence="3" type="ORF">GcC1_163011</name>
</gene>
<dbReference type="EMBL" id="MCBR01016390">
    <property type="protein sequence ID" value="RKF60644.1"/>
    <property type="molecule type" value="Genomic_DNA"/>
</dbReference>
<reference evidence="3 4" key="1">
    <citation type="journal article" date="2018" name="BMC Genomics">
        <title>Comparative genome analyses reveal sequence features reflecting distinct modes of host-adaptation between dicot and monocot powdery mildew.</title>
        <authorList>
            <person name="Wu Y."/>
            <person name="Ma X."/>
            <person name="Pan Z."/>
            <person name="Kale S.D."/>
            <person name="Song Y."/>
            <person name="King H."/>
            <person name="Zhang Q."/>
            <person name="Presley C."/>
            <person name="Deng X."/>
            <person name="Wei C.I."/>
            <person name="Xiao S."/>
        </authorList>
    </citation>
    <scope>NUCLEOTIDE SEQUENCE [LARGE SCALE GENOMIC DNA]</scope>
    <source>
        <strain evidence="3">UCSC1</strain>
    </source>
</reference>
<protein>
    <submittedName>
        <fullName evidence="3">Uncharacterized protein</fullName>
    </submittedName>
</protein>
<keyword evidence="1" id="KW-0175">Coiled coil</keyword>
<evidence type="ECO:0000256" key="2">
    <source>
        <dbReference type="SAM" id="MobiDB-lite"/>
    </source>
</evidence>
<evidence type="ECO:0000313" key="4">
    <source>
        <dbReference type="Proteomes" id="UP000285405"/>
    </source>
</evidence>
<name>A0A420HT75_9PEZI</name>
<sequence length="98" mass="11550">EESIEASTEKESQKDTQSTSQLILKELRDTKIELRESRRRHSEQETIIAELQNRPSIYQPFQIQPDVLPSFETKPLTHISSRQKRHASFKSPEHEEIH</sequence>
<comment type="caution">
    <text evidence="3">The sequence shown here is derived from an EMBL/GenBank/DDBJ whole genome shotgun (WGS) entry which is preliminary data.</text>
</comment>
<organism evidence="3 4">
    <name type="scientific">Golovinomyces cichoracearum</name>
    <dbReference type="NCBI Taxonomy" id="62708"/>
    <lineage>
        <taxon>Eukaryota</taxon>
        <taxon>Fungi</taxon>
        <taxon>Dikarya</taxon>
        <taxon>Ascomycota</taxon>
        <taxon>Pezizomycotina</taxon>
        <taxon>Leotiomycetes</taxon>
        <taxon>Erysiphales</taxon>
        <taxon>Erysiphaceae</taxon>
        <taxon>Golovinomyces</taxon>
    </lineage>
</organism>
<feature type="non-terminal residue" evidence="3">
    <location>
        <position position="1"/>
    </location>
</feature>
<evidence type="ECO:0000256" key="1">
    <source>
        <dbReference type="SAM" id="Coils"/>
    </source>
</evidence>